<dbReference type="InterPro" id="IPR013611">
    <property type="entry name" value="Transp-assoc_OB_typ2"/>
</dbReference>
<evidence type="ECO:0000313" key="9">
    <source>
        <dbReference type="EMBL" id="WHY88618.1"/>
    </source>
</evidence>
<keyword evidence="10" id="KW-1185">Reference proteome</keyword>
<accession>A0AA95SEW0</accession>
<dbReference type="GO" id="GO:0016887">
    <property type="term" value="F:ATP hydrolysis activity"/>
    <property type="evidence" value="ECO:0007669"/>
    <property type="project" value="InterPro"/>
</dbReference>
<comment type="catalytic activity">
    <reaction evidence="4">
        <text>a quaternary ammonium(out) + ATP + H2O = a quaternary ammonium(in) + ADP + phosphate + H(+)</text>
        <dbReference type="Rhea" id="RHEA:11036"/>
        <dbReference type="ChEBI" id="CHEBI:15377"/>
        <dbReference type="ChEBI" id="CHEBI:15378"/>
        <dbReference type="ChEBI" id="CHEBI:30616"/>
        <dbReference type="ChEBI" id="CHEBI:35267"/>
        <dbReference type="ChEBI" id="CHEBI:43474"/>
        <dbReference type="ChEBI" id="CHEBI:456216"/>
        <dbReference type="EC" id="7.6.2.9"/>
    </reaction>
</comment>
<evidence type="ECO:0000256" key="1">
    <source>
        <dbReference type="ARBA" id="ARBA00022448"/>
    </source>
</evidence>
<dbReference type="SMART" id="SM00382">
    <property type="entry name" value="AAA"/>
    <property type="match status" value="1"/>
</dbReference>
<dbReference type="EMBL" id="CP126114">
    <property type="protein sequence ID" value="WHY88618.1"/>
    <property type="molecule type" value="Genomic_DNA"/>
</dbReference>
<dbReference type="InterPro" id="IPR003593">
    <property type="entry name" value="AAA+_ATPase"/>
</dbReference>
<dbReference type="FunFam" id="3.40.50.300:FF:000425">
    <property type="entry name" value="Probable ABC transporter, ATP-binding subunit"/>
    <property type="match status" value="1"/>
</dbReference>
<comment type="subunit">
    <text evidence="5">The complex is composed of two ATP-binding proteins (OpuCA), two transmembrane proteins (OpuCB and OpuCD) and a solute-binding protein (OpuCC).</text>
</comment>
<evidence type="ECO:0000313" key="10">
    <source>
        <dbReference type="Proteomes" id="UP001178288"/>
    </source>
</evidence>
<reference evidence="9" key="1">
    <citation type="submission" date="2023-05" db="EMBL/GenBank/DDBJ databases">
        <title>Comparative genomics of Bacillaceae isolates and their secondary metabolite potential.</title>
        <authorList>
            <person name="Song L."/>
            <person name="Nielsen L.J."/>
            <person name="Mohite O."/>
            <person name="Xu X."/>
            <person name="Weber T."/>
            <person name="Kovacs A.T."/>
        </authorList>
    </citation>
    <scope>NUCLEOTIDE SEQUENCE</scope>
    <source>
        <strain evidence="9">XLM17</strain>
    </source>
</reference>
<dbReference type="AlphaFoldDB" id="A0AA95SEW0"/>
<dbReference type="GO" id="GO:0043190">
    <property type="term" value="C:ATP-binding cassette (ABC) transporter complex"/>
    <property type="evidence" value="ECO:0007669"/>
    <property type="project" value="InterPro"/>
</dbReference>
<dbReference type="SUPFAM" id="SSF52540">
    <property type="entry name" value="P-loop containing nucleoside triphosphate hydrolases"/>
    <property type="match status" value="1"/>
</dbReference>
<sequence length="335" mass="37668">MSFVKIENLEKSFQNETVLHHLTLSFNEGEFVTLLGPSGCGKSTLLRAIAGLITPEDGVIQIDGKNVTRLKPKDRQVGMVFQAYALFPNMTVQENIEFGLKMKKLDKETIKQKVARMIELVELTGKEASYPRELSGGQQQRVALARSLVTEPKVLLLDEPLSALDAQIRKNLQKQIRKIQQELNMTTILVTHDQEEAWAVSDYVYILNEGHIVQSGTPSEIYTQPATEFVANFIGNYNVLNSRQLSQLLGKEESFTHDVYAIRPEAFSVEPVPGGFELSGQISDIMMLGNITRYELFSADNVRFTAEQINKGEDNSQVGQFKKLYLNRKDVIPLS</sequence>
<dbReference type="PANTHER" id="PTHR42781">
    <property type="entry name" value="SPERMIDINE/PUTRESCINE IMPORT ATP-BINDING PROTEIN POTA"/>
    <property type="match status" value="1"/>
</dbReference>
<evidence type="ECO:0000259" key="8">
    <source>
        <dbReference type="PROSITE" id="PS50893"/>
    </source>
</evidence>
<evidence type="ECO:0000256" key="2">
    <source>
        <dbReference type="ARBA" id="ARBA00022741"/>
    </source>
</evidence>
<dbReference type="PANTHER" id="PTHR42781:SF4">
    <property type="entry name" value="SPERMIDINE_PUTRESCINE IMPORT ATP-BINDING PROTEIN POTA"/>
    <property type="match status" value="1"/>
</dbReference>
<protein>
    <recommendedName>
        <fullName evidence="7">Carnitine transport ATP-binding protein OpuCA</fullName>
        <ecNumber evidence="6">7.6.2.9</ecNumber>
    </recommendedName>
</protein>
<name>A0AA95SEW0_9BACI</name>
<gene>
    <name evidence="9" type="ORF">QNH39_12580</name>
</gene>
<dbReference type="RefSeq" id="WP_066086809.1">
    <property type="nucleotide sequence ID" value="NZ_CP126114.1"/>
</dbReference>
<evidence type="ECO:0000256" key="4">
    <source>
        <dbReference type="ARBA" id="ARBA00052482"/>
    </source>
</evidence>
<dbReference type="Pfam" id="PF00005">
    <property type="entry name" value="ABC_tran"/>
    <property type="match status" value="1"/>
</dbReference>
<dbReference type="InterPro" id="IPR050093">
    <property type="entry name" value="ABC_SmlMolc_Importer"/>
</dbReference>
<dbReference type="PROSITE" id="PS50893">
    <property type="entry name" value="ABC_TRANSPORTER_2"/>
    <property type="match status" value="1"/>
</dbReference>
<organism evidence="9 10">
    <name type="scientific">Neobacillus novalis</name>
    <dbReference type="NCBI Taxonomy" id="220687"/>
    <lineage>
        <taxon>Bacteria</taxon>
        <taxon>Bacillati</taxon>
        <taxon>Bacillota</taxon>
        <taxon>Bacilli</taxon>
        <taxon>Bacillales</taxon>
        <taxon>Bacillaceae</taxon>
        <taxon>Neobacillus</taxon>
    </lineage>
</organism>
<dbReference type="Pfam" id="PF08402">
    <property type="entry name" value="TOBE_2"/>
    <property type="match status" value="1"/>
</dbReference>
<dbReference type="InterPro" id="IPR017871">
    <property type="entry name" value="ABC_transporter-like_CS"/>
</dbReference>
<evidence type="ECO:0000256" key="3">
    <source>
        <dbReference type="ARBA" id="ARBA00022840"/>
    </source>
</evidence>
<keyword evidence="3 9" id="KW-0067">ATP-binding</keyword>
<proteinExistence type="predicted"/>
<dbReference type="EC" id="7.6.2.9" evidence="6"/>
<dbReference type="Proteomes" id="UP001178288">
    <property type="component" value="Chromosome"/>
</dbReference>
<dbReference type="InterPro" id="IPR003439">
    <property type="entry name" value="ABC_transporter-like_ATP-bd"/>
</dbReference>
<evidence type="ECO:0000256" key="5">
    <source>
        <dbReference type="ARBA" id="ARBA00063934"/>
    </source>
</evidence>
<keyword evidence="1" id="KW-0813">Transport</keyword>
<dbReference type="Gene3D" id="3.40.50.300">
    <property type="entry name" value="P-loop containing nucleotide triphosphate hydrolases"/>
    <property type="match status" value="1"/>
</dbReference>
<evidence type="ECO:0000256" key="6">
    <source>
        <dbReference type="ARBA" id="ARBA00066388"/>
    </source>
</evidence>
<dbReference type="GO" id="GO:0005524">
    <property type="term" value="F:ATP binding"/>
    <property type="evidence" value="ECO:0007669"/>
    <property type="project" value="UniProtKB-KW"/>
</dbReference>
<feature type="domain" description="ABC transporter" evidence="8">
    <location>
        <begin position="4"/>
        <end position="234"/>
    </location>
</feature>
<evidence type="ECO:0000256" key="7">
    <source>
        <dbReference type="ARBA" id="ARBA00070305"/>
    </source>
</evidence>
<keyword evidence="2" id="KW-0547">Nucleotide-binding</keyword>
<dbReference type="PROSITE" id="PS00211">
    <property type="entry name" value="ABC_TRANSPORTER_1"/>
    <property type="match status" value="1"/>
</dbReference>
<dbReference type="KEGG" id="nnv:QNH39_12580"/>
<dbReference type="InterPro" id="IPR027417">
    <property type="entry name" value="P-loop_NTPase"/>
</dbReference>
<dbReference type="GO" id="GO:0015418">
    <property type="term" value="F:ABC-type quaternary ammonium compound transporting activity"/>
    <property type="evidence" value="ECO:0007669"/>
    <property type="project" value="UniProtKB-EC"/>
</dbReference>